<evidence type="ECO:0000313" key="2">
    <source>
        <dbReference type="EMBL" id="MBL6446999.1"/>
    </source>
</evidence>
<dbReference type="RefSeq" id="WP_202856529.1">
    <property type="nucleotide sequence ID" value="NZ_JAEUGD010000042.1"/>
</dbReference>
<keyword evidence="1" id="KW-0812">Transmembrane</keyword>
<evidence type="ECO:0000256" key="1">
    <source>
        <dbReference type="SAM" id="Phobius"/>
    </source>
</evidence>
<protein>
    <submittedName>
        <fullName evidence="2">Uncharacterized protein</fullName>
    </submittedName>
</protein>
<feature type="transmembrane region" description="Helical" evidence="1">
    <location>
        <begin position="54"/>
        <end position="73"/>
    </location>
</feature>
<proteinExistence type="predicted"/>
<name>A0A937FVW4_9BACT</name>
<comment type="caution">
    <text evidence="2">The sequence shown here is derived from an EMBL/GenBank/DDBJ whole genome shotgun (WGS) entry which is preliminary data.</text>
</comment>
<evidence type="ECO:0000313" key="3">
    <source>
        <dbReference type="Proteomes" id="UP000614216"/>
    </source>
</evidence>
<dbReference type="EMBL" id="JAEUGD010000042">
    <property type="protein sequence ID" value="MBL6446999.1"/>
    <property type="molecule type" value="Genomic_DNA"/>
</dbReference>
<keyword evidence="3" id="KW-1185">Reference proteome</keyword>
<keyword evidence="1" id="KW-1133">Transmembrane helix</keyword>
<keyword evidence="1" id="KW-0472">Membrane</keyword>
<dbReference type="Proteomes" id="UP000614216">
    <property type="component" value="Unassembled WGS sequence"/>
</dbReference>
<gene>
    <name evidence="2" type="ORF">JMN32_11810</name>
</gene>
<dbReference type="AlphaFoldDB" id="A0A937FVW4"/>
<organism evidence="2 3">
    <name type="scientific">Fulvivirga marina</name>
    <dbReference type="NCBI Taxonomy" id="2494733"/>
    <lineage>
        <taxon>Bacteria</taxon>
        <taxon>Pseudomonadati</taxon>
        <taxon>Bacteroidota</taxon>
        <taxon>Cytophagia</taxon>
        <taxon>Cytophagales</taxon>
        <taxon>Fulvivirgaceae</taxon>
        <taxon>Fulvivirga</taxon>
    </lineage>
</organism>
<reference evidence="2" key="1">
    <citation type="submission" date="2021-01" db="EMBL/GenBank/DDBJ databases">
        <title>Fulvivirga kasyanovii gen. nov., sp nov., a novel member of the phylum Bacteroidetes isolated from seawater in a mussel farm.</title>
        <authorList>
            <person name="Zhao L.-H."/>
            <person name="Wang Z.-J."/>
        </authorList>
    </citation>
    <scope>NUCLEOTIDE SEQUENCE</scope>
    <source>
        <strain evidence="2">29W222</strain>
    </source>
</reference>
<sequence length="156" mass="17648">MERDKRNIDLNKIPKKDIYTAPEGYFEALPDNVLKKIDEGDKGKEITLRVNWKVVGYVAAASILLLVATLIGLQNNKTDRVSAEDFLAKVSDSDLVLYLQQSEIDAYEIMEVTDIENLGLTFGNTGDFIEPQLNDPDLELLYEQYGISPDENLQMF</sequence>
<accession>A0A937FVW4</accession>